<feature type="non-terminal residue" evidence="2">
    <location>
        <position position="1"/>
    </location>
</feature>
<dbReference type="Pfam" id="PF04389">
    <property type="entry name" value="Peptidase_M28"/>
    <property type="match status" value="1"/>
</dbReference>
<feature type="domain" description="Peptidase M28" evidence="1">
    <location>
        <begin position="9"/>
        <end position="115"/>
    </location>
</feature>
<accession>A0A382YEQ1</accession>
<gene>
    <name evidence="2" type="ORF">METZ01_LOCUS434434</name>
</gene>
<name>A0A382YEQ1_9ZZZZ</name>
<proteinExistence type="predicted"/>
<dbReference type="AlphaFoldDB" id="A0A382YEQ1"/>
<dbReference type="InterPro" id="IPR007484">
    <property type="entry name" value="Peptidase_M28"/>
</dbReference>
<organism evidence="2">
    <name type="scientific">marine metagenome</name>
    <dbReference type="NCBI Taxonomy" id="408172"/>
    <lineage>
        <taxon>unclassified sequences</taxon>
        <taxon>metagenomes</taxon>
        <taxon>ecological metagenomes</taxon>
    </lineage>
</organism>
<dbReference type="EMBL" id="UINC01175120">
    <property type="protein sequence ID" value="SVD81580.1"/>
    <property type="molecule type" value="Genomic_DNA"/>
</dbReference>
<evidence type="ECO:0000259" key="1">
    <source>
        <dbReference type="Pfam" id="PF04389"/>
    </source>
</evidence>
<reference evidence="2" key="1">
    <citation type="submission" date="2018-05" db="EMBL/GenBank/DDBJ databases">
        <authorList>
            <person name="Lanie J.A."/>
            <person name="Ng W.-L."/>
            <person name="Kazmierczak K.M."/>
            <person name="Andrzejewski T.M."/>
            <person name="Davidsen T.M."/>
            <person name="Wayne K.J."/>
            <person name="Tettelin H."/>
            <person name="Glass J.I."/>
            <person name="Rusch D."/>
            <person name="Podicherti R."/>
            <person name="Tsui H.-C.T."/>
            <person name="Winkler M.E."/>
        </authorList>
    </citation>
    <scope>NUCLEOTIDE SEQUENCE</scope>
</reference>
<protein>
    <recommendedName>
        <fullName evidence="1">Peptidase M28 domain-containing protein</fullName>
    </recommendedName>
</protein>
<evidence type="ECO:0000313" key="2">
    <source>
        <dbReference type="EMBL" id="SVD81580.1"/>
    </source>
</evidence>
<dbReference type="Gene3D" id="3.40.630.10">
    <property type="entry name" value="Zn peptidases"/>
    <property type="match status" value="1"/>
</dbReference>
<sequence length="168" mass="18972">YYSINPLVPLEKTVAVMNIDAMGNTYGKTKDLIVVGKGNSELDLVLEYAATQNGKYLIPDAEPEKGFYYRSDHFAFAKQGVPSLYVDGGLDVVGKERGYGHQKKDEYTNIDYHAVSDEIKDDWDFSGMVEDAQILFRVGYAIGQHNEWPQWSEGTEFKAKREAMLKSN</sequence>
<dbReference type="SUPFAM" id="SSF53187">
    <property type="entry name" value="Zn-dependent exopeptidases"/>
    <property type="match status" value="1"/>
</dbReference>